<dbReference type="Pfam" id="PF07875">
    <property type="entry name" value="Coat_F"/>
    <property type="match status" value="1"/>
</dbReference>
<keyword evidence="1" id="KW-0472">Membrane</keyword>
<sequence>MASLIGSIFSVGDTASDQTMAYMAAVSAAGTANAYFSAAVVAITPEVRQLFSEFGSEMLTGHGQLLNLMLHKGWINPYDETNQQLQTVVTHSMQVLPSEHQHRI</sequence>
<dbReference type="Gene3D" id="1.20.1260.10">
    <property type="match status" value="1"/>
</dbReference>
<dbReference type="EMBL" id="FODY01000018">
    <property type="protein sequence ID" value="SEP31104.1"/>
    <property type="molecule type" value="Genomic_DNA"/>
</dbReference>
<keyword evidence="1" id="KW-1133">Transmembrane helix</keyword>
<dbReference type="OrthoDB" id="1682820at2"/>
<organism evidence="2 3">
    <name type="scientific">Propionispora vibrioides</name>
    <dbReference type="NCBI Taxonomy" id="112903"/>
    <lineage>
        <taxon>Bacteria</taxon>
        <taxon>Bacillati</taxon>
        <taxon>Bacillota</taxon>
        <taxon>Negativicutes</taxon>
        <taxon>Selenomonadales</taxon>
        <taxon>Sporomusaceae</taxon>
        <taxon>Propionispora</taxon>
    </lineage>
</organism>
<gene>
    <name evidence="2" type="ORF">SAMN04490178_11811</name>
</gene>
<accession>A0A1H8WTT1</accession>
<dbReference type="Proteomes" id="UP000198847">
    <property type="component" value="Unassembled WGS sequence"/>
</dbReference>
<proteinExistence type="predicted"/>
<name>A0A1H8WTT1_9FIRM</name>
<reference evidence="2 3" key="1">
    <citation type="submission" date="2016-10" db="EMBL/GenBank/DDBJ databases">
        <authorList>
            <person name="de Groot N.N."/>
        </authorList>
    </citation>
    <scope>NUCLEOTIDE SEQUENCE [LARGE SCALE GENOMIC DNA]</scope>
    <source>
        <strain evidence="2 3">DSM 13305</strain>
    </source>
</reference>
<dbReference type="RefSeq" id="WP_091748641.1">
    <property type="nucleotide sequence ID" value="NZ_FODY01000018.1"/>
</dbReference>
<feature type="transmembrane region" description="Helical" evidence="1">
    <location>
        <begin position="20"/>
        <end position="43"/>
    </location>
</feature>
<evidence type="ECO:0000313" key="2">
    <source>
        <dbReference type="EMBL" id="SEP31104.1"/>
    </source>
</evidence>
<protein>
    <submittedName>
        <fullName evidence="2">Coat F domain-containing protein</fullName>
    </submittedName>
</protein>
<dbReference type="STRING" id="112903.SAMN04490178_11811"/>
<dbReference type="InterPro" id="IPR012851">
    <property type="entry name" value="Spore_coat_CotF-like"/>
</dbReference>
<evidence type="ECO:0000256" key="1">
    <source>
        <dbReference type="SAM" id="Phobius"/>
    </source>
</evidence>
<evidence type="ECO:0000313" key="3">
    <source>
        <dbReference type="Proteomes" id="UP000198847"/>
    </source>
</evidence>
<keyword evidence="3" id="KW-1185">Reference proteome</keyword>
<keyword evidence="1" id="KW-0812">Transmembrane</keyword>
<dbReference type="InterPro" id="IPR012347">
    <property type="entry name" value="Ferritin-like"/>
</dbReference>
<dbReference type="AlphaFoldDB" id="A0A1H8WTT1"/>